<dbReference type="AlphaFoldDB" id="A0A124G0Y1"/>
<dbReference type="GO" id="GO:0030246">
    <property type="term" value="F:carbohydrate binding"/>
    <property type="evidence" value="ECO:0007669"/>
    <property type="project" value="InterPro"/>
</dbReference>
<dbReference type="SUPFAM" id="SSF49384">
    <property type="entry name" value="Carbohydrate-binding domain"/>
    <property type="match status" value="1"/>
</dbReference>
<dbReference type="Gene3D" id="2.60.40.680">
    <property type="match status" value="1"/>
</dbReference>
<dbReference type="InterPro" id="IPR044060">
    <property type="entry name" value="Bacterial_rp_domain"/>
</dbReference>
<name>A0A124G0Y1_9BACT</name>
<accession>A0A124G0Y1</accession>
<feature type="domain" description="Bacterial repeat" evidence="1">
    <location>
        <begin position="31"/>
        <end position="99"/>
    </location>
</feature>
<evidence type="ECO:0000313" key="2">
    <source>
        <dbReference type="EMBL" id="KUK88932.1"/>
    </source>
</evidence>
<dbReference type="PROSITE" id="PS51257">
    <property type="entry name" value="PROKAR_LIPOPROTEIN"/>
    <property type="match status" value="1"/>
</dbReference>
<gene>
    <name evidence="2" type="ORF">XE02_1179</name>
</gene>
<organism evidence="2 3">
    <name type="scientific">Mesotoga infera</name>
    <dbReference type="NCBI Taxonomy" id="1236046"/>
    <lineage>
        <taxon>Bacteria</taxon>
        <taxon>Thermotogati</taxon>
        <taxon>Thermotogota</taxon>
        <taxon>Thermotogae</taxon>
        <taxon>Kosmotogales</taxon>
        <taxon>Kosmotogaceae</taxon>
        <taxon>Mesotoga</taxon>
    </lineage>
</organism>
<dbReference type="Pfam" id="PF18998">
    <property type="entry name" value="Flg_new_2"/>
    <property type="match status" value="1"/>
</dbReference>
<evidence type="ECO:0000313" key="3">
    <source>
        <dbReference type="Proteomes" id="UP000055014"/>
    </source>
</evidence>
<dbReference type="EMBL" id="LGGW01000121">
    <property type="protein sequence ID" value="KUK88932.1"/>
    <property type="molecule type" value="Genomic_DNA"/>
</dbReference>
<comment type="caution">
    <text evidence="2">The sequence shown here is derived from an EMBL/GenBank/DDBJ whole genome shotgun (WGS) entry which is preliminary data.</text>
</comment>
<dbReference type="PATRIC" id="fig|1236046.5.peg.1040"/>
<reference evidence="3" key="1">
    <citation type="journal article" date="2015" name="MBio">
        <title>Genome-Resolved Metagenomic Analysis Reveals Roles for Candidate Phyla and Other Microbial Community Members in Biogeochemical Transformations in Oil Reservoirs.</title>
        <authorList>
            <person name="Hu P."/>
            <person name="Tom L."/>
            <person name="Singh A."/>
            <person name="Thomas B.C."/>
            <person name="Baker B.J."/>
            <person name="Piceno Y.M."/>
            <person name="Andersen G.L."/>
            <person name="Banfield J.F."/>
        </authorList>
    </citation>
    <scope>NUCLEOTIDE SEQUENCE [LARGE SCALE GENOMIC DNA]</scope>
</reference>
<protein>
    <recommendedName>
        <fullName evidence="1">Bacterial repeat domain-containing protein</fullName>
    </recommendedName>
</protein>
<proteinExistence type="predicted"/>
<evidence type="ECO:0000259" key="1">
    <source>
        <dbReference type="Pfam" id="PF18998"/>
    </source>
</evidence>
<dbReference type="InterPro" id="IPR008965">
    <property type="entry name" value="CBM2/CBM3_carb-bd_dom_sf"/>
</dbReference>
<dbReference type="Proteomes" id="UP000055014">
    <property type="component" value="Unassembled WGS sequence"/>
</dbReference>
<sequence>MNRAIKICLISVFIISIISLTGCIKPTFQVVVQITPAGGGNVTGSGSYKKGEMVTLNAINSEGYRFLHWKSDGVFLTDQNPYSFKITSNASLEAVFVADAGEISIADANFVVDEEGHVKINGVGLGAVNLIEVVIDYDPNDLSWEGSSCRISGWITIEKNPSPGIAHIAISGASTQINEEKELIRMYLLPKKAGISDVEFTTYESEGGVFFETNYITAGGLKKTYPELGLKKGVLTINEN</sequence>